<dbReference type="GO" id="GO:0015344">
    <property type="term" value="F:siderophore uptake transmembrane transporter activity"/>
    <property type="evidence" value="ECO:0007669"/>
    <property type="project" value="TreeGrafter"/>
</dbReference>
<keyword evidence="8" id="KW-0406">Ion transport</keyword>
<dbReference type="RefSeq" id="WP_226541135.1">
    <property type="nucleotide sequence ID" value="NZ_JAJAPW010000002.1"/>
</dbReference>
<dbReference type="AlphaFoldDB" id="A0A9X1HYL6"/>
<dbReference type="InterPro" id="IPR012910">
    <property type="entry name" value="Plug_dom"/>
</dbReference>
<evidence type="ECO:0000256" key="4">
    <source>
        <dbReference type="ARBA" id="ARBA00022496"/>
    </source>
</evidence>
<organism evidence="17 18">
    <name type="scientific">Neotamlana laminarinivorans</name>
    <dbReference type="NCBI Taxonomy" id="2883124"/>
    <lineage>
        <taxon>Bacteria</taxon>
        <taxon>Pseudomonadati</taxon>
        <taxon>Bacteroidota</taxon>
        <taxon>Flavobacteriia</taxon>
        <taxon>Flavobacteriales</taxon>
        <taxon>Flavobacteriaceae</taxon>
        <taxon>Neotamlana</taxon>
    </lineage>
</organism>
<evidence type="ECO:0000256" key="8">
    <source>
        <dbReference type="ARBA" id="ARBA00023065"/>
    </source>
</evidence>
<comment type="similarity">
    <text evidence="12 13">Belongs to the TonB-dependent receptor family.</text>
</comment>
<evidence type="ECO:0000256" key="10">
    <source>
        <dbReference type="ARBA" id="ARBA00023136"/>
    </source>
</evidence>
<keyword evidence="5 12" id="KW-0812">Transmembrane</keyword>
<name>A0A9X1HYL6_9FLAO</name>
<dbReference type="PROSITE" id="PS52016">
    <property type="entry name" value="TONB_DEPENDENT_REC_3"/>
    <property type="match status" value="1"/>
</dbReference>
<keyword evidence="7" id="KW-0408">Iron</keyword>
<dbReference type="Gene3D" id="2.60.40.1120">
    <property type="entry name" value="Carboxypeptidase-like, regulatory domain"/>
    <property type="match status" value="1"/>
</dbReference>
<dbReference type="InterPro" id="IPR036942">
    <property type="entry name" value="Beta-barrel_TonB_sf"/>
</dbReference>
<dbReference type="EMBL" id="JAJAPW010000002">
    <property type="protein sequence ID" value="MCB4797976.1"/>
    <property type="molecule type" value="Genomic_DNA"/>
</dbReference>
<keyword evidence="11 12" id="KW-0998">Cell outer membrane</keyword>
<keyword evidence="9 13" id="KW-0798">TonB box</keyword>
<keyword evidence="10 12" id="KW-0472">Membrane</keyword>
<gene>
    <name evidence="17" type="ORF">LG649_03920</name>
</gene>
<evidence type="ECO:0000256" key="2">
    <source>
        <dbReference type="ARBA" id="ARBA00022448"/>
    </source>
</evidence>
<evidence type="ECO:0000256" key="13">
    <source>
        <dbReference type="RuleBase" id="RU003357"/>
    </source>
</evidence>
<keyword evidence="6 14" id="KW-0732">Signal</keyword>
<feature type="chain" id="PRO_5040891555" evidence="14">
    <location>
        <begin position="23"/>
        <end position="852"/>
    </location>
</feature>
<evidence type="ECO:0000256" key="11">
    <source>
        <dbReference type="ARBA" id="ARBA00023237"/>
    </source>
</evidence>
<evidence type="ECO:0000259" key="15">
    <source>
        <dbReference type="Pfam" id="PF00593"/>
    </source>
</evidence>
<dbReference type="Pfam" id="PF00593">
    <property type="entry name" value="TonB_dep_Rec_b-barrel"/>
    <property type="match status" value="1"/>
</dbReference>
<evidence type="ECO:0000313" key="17">
    <source>
        <dbReference type="EMBL" id="MCB4797976.1"/>
    </source>
</evidence>
<feature type="domain" description="TonB-dependent receptor plug" evidence="16">
    <location>
        <begin position="117"/>
        <end position="225"/>
    </location>
</feature>
<dbReference type="PANTHER" id="PTHR32552:SF89">
    <property type="entry name" value="CATECHOLATE SIDEROPHORE RECEPTOR FIU"/>
    <property type="match status" value="1"/>
</dbReference>
<dbReference type="SUPFAM" id="SSF49464">
    <property type="entry name" value="Carboxypeptidase regulatory domain-like"/>
    <property type="match status" value="1"/>
</dbReference>
<dbReference type="InterPro" id="IPR037066">
    <property type="entry name" value="Plug_dom_sf"/>
</dbReference>
<comment type="subcellular location">
    <subcellularLocation>
        <location evidence="1 12">Cell outer membrane</location>
        <topology evidence="1 12">Multi-pass membrane protein</topology>
    </subcellularLocation>
</comment>
<evidence type="ECO:0000256" key="3">
    <source>
        <dbReference type="ARBA" id="ARBA00022452"/>
    </source>
</evidence>
<evidence type="ECO:0000313" key="18">
    <source>
        <dbReference type="Proteomes" id="UP001139199"/>
    </source>
</evidence>
<evidence type="ECO:0000256" key="14">
    <source>
        <dbReference type="SAM" id="SignalP"/>
    </source>
</evidence>
<evidence type="ECO:0000256" key="7">
    <source>
        <dbReference type="ARBA" id="ARBA00023004"/>
    </source>
</evidence>
<dbReference type="GO" id="GO:0009279">
    <property type="term" value="C:cell outer membrane"/>
    <property type="evidence" value="ECO:0007669"/>
    <property type="project" value="UniProtKB-SubCell"/>
</dbReference>
<feature type="domain" description="TonB-dependent receptor-like beta-barrel" evidence="15">
    <location>
        <begin position="303"/>
        <end position="814"/>
    </location>
</feature>
<evidence type="ECO:0000259" key="16">
    <source>
        <dbReference type="Pfam" id="PF07715"/>
    </source>
</evidence>
<evidence type="ECO:0000256" key="12">
    <source>
        <dbReference type="PROSITE-ProRule" id="PRU01360"/>
    </source>
</evidence>
<dbReference type="PROSITE" id="PS01156">
    <property type="entry name" value="TONB_DEPENDENT_REC_2"/>
    <property type="match status" value="1"/>
</dbReference>
<feature type="signal peptide" evidence="14">
    <location>
        <begin position="1"/>
        <end position="22"/>
    </location>
</feature>
<keyword evidence="2 12" id="KW-0813">Transport</keyword>
<dbReference type="InterPro" id="IPR039426">
    <property type="entry name" value="TonB-dep_rcpt-like"/>
</dbReference>
<dbReference type="Gene3D" id="2.170.130.10">
    <property type="entry name" value="TonB-dependent receptor, plug domain"/>
    <property type="match status" value="1"/>
</dbReference>
<proteinExistence type="inferred from homology"/>
<dbReference type="InterPro" id="IPR000531">
    <property type="entry name" value="Beta-barrel_TonB"/>
</dbReference>
<reference evidence="17" key="1">
    <citation type="submission" date="2021-10" db="EMBL/GenBank/DDBJ databases">
        <title>Tamlana sargassums sp. nov., and Tamlana laminarinivorans sp. nov., two new bacteria isolated from the brown alga.</title>
        <authorList>
            <person name="Li J."/>
        </authorList>
    </citation>
    <scope>NUCLEOTIDE SEQUENCE</scope>
    <source>
        <strain evidence="17">PT2-4</strain>
    </source>
</reference>
<evidence type="ECO:0000256" key="9">
    <source>
        <dbReference type="ARBA" id="ARBA00023077"/>
    </source>
</evidence>
<protein>
    <submittedName>
        <fullName evidence="17">TonB-dependent receptor</fullName>
    </submittedName>
</protein>
<dbReference type="Pfam" id="PF07715">
    <property type="entry name" value="Plug"/>
    <property type="match status" value="1"/>
</dbReference>
<dbReference type="Proteomes" id="UP001139199">
    <property type="component" value="Unassembled WGS sequence"/>
</dbReference>
<dbReference type="SUPFAM" id="SSF56935">
    <property type="entry name" value="Porins"/>
    <property type="match status" value="1"/>
</dbReference>
<comment type="caution">
    <text evidence="17">The sequence shown here is derived from an EMBL/GenBank/DDBJ whole genome shotgun (WGS) entry which is preliminary data.</text>
</comment>
<sequence length="852" mass="93501">MRKFTQNLLAAVVFLFSAVVMAQSTVTGTIMEAGSNLPLPGANVIEKGTSNGVVTDFDGNFSLATNQPSGELVITFVGYTSKTITFSDGASLGNIYLESSQVGLDEIQIIASVAVDRKTPVAVSTVKAEDIEIKLGTQEFPEILKSTPGVYATKSGGGFGDSRINLRGFESENVAVMINGVPVNDMENGAVYWSNWAGLSDVTRSMQVQRGLGAAKVAVPSIGGTINILTKTTDQEAGGNVTTTIGNAGYFKRGFTLSTGLMDNGWAATASFAKLDGEGYIDGTQFEGYNYFVSIAKKIGENHTLSLTSFGAPQEHGQRQNRSLISKYRSAESGIKFNPDWGYKNGQILNTEDNFYHKSQTSLNHHWDINDNTSLSTAIYASWGRGGGGGTAGENRDLFNLRLGADDQPIDFDSIVEINQENAANGEESEAYLRASINSHNWFGGLSTLKTDLNENLVFLAGLDIRSYRGLHYSEITDLLGGDFVLEDSDVNNPNRIAKVGDKRDYNNDGVVGWQGLFGQLEYSKDKLAGFVSLSLSNTSYKRIDYFQYLDNDPLQETDRYNFMGYMIKGGANYNLDGKNNVFANIGYFEKAPGFDAVFSNFDNELINDDAENQKIFSAELGYGFRSSKFRANVNLYYTRWNDKTDTRSVPGSNGENFVFNLTGVNALHTGIEIDAVYQPIDKLTLTGMLSVGDWKWDDNIENVQIFDEDQNAVGDPINIAMKGLKVGNAAQTTAALSADYNFFDKTYIGLDFNYFGDNYADFDPTGRQYDDVSEIDTAQAWKMPNYTTMDANFRYGFDLLGFDSTIILNVNNIFNTEYIADATDGSGHTYDTALVWYGFGRTYSLGAKFRF</sequence>
<evidence type="ECO:0000256" key="6">
    <source>
        <dbReference type="ARBA" id="ARBA00022729"/>
    </source>
</evidence>
<accession>A0A9X1HYL6</accession>
<dbReference type="Gene3D" id="2.40.170.20">
    <property type="entry name" value="TonB-dependent receptor, beta-barrel domain"/>
    <property type="match status" value="1"/>
</dbReference>
<keyword evidence="17" id="KW-0675">Receptor</keyword>
<dbReference type="PANTHER" id="PTHR32552">
    <property type="entry name" value="FERRICHROME IRON RECEPTOR-RELATED"/>
    <property type="match status" value="1"/>
</dbReference>
<keyword evidence="18" id="KW-1185">Reference proteome</keyword>
<keyword evidence="3 12" id="KW-1134">Transmembrane beta strand</keyword>
<dbReference type="InterPro" id="IPR010917">
    <property type="entry name" value="TonB_rcpt_CS"/>
</dbReference>
<dbReference type="InterPro" id="IPR008969">
    <property type="entry name" value="CarboxyPept-like_regulatory"/>
</dbReference>
<dbReference type="Pfam" id="PF13715">
    <property type="entry name" value="CarbopepD_reg_2"/>
    <property type="match status" value="1"/>
</dbReference>
<evidence type="ECO:0000256" key="5">
    <source>
        <dbReference type="ARBA" id="ARBA00022692"/>
    </source>
</evidence>
<evidence type="ECO:0000256" key="1">
    <source>
        <dbReference type="ARBA" id="ARBA00004571"/>
    </source>
</evidence>
<keyword evidence="4" id="KW-0410">Iron transport</keyword>